<keyword evidence="5" id="KW-0472">Membrane</keyword>
<evidence type="ECO:0000313" key="8">
    <source>
        <dbReference type="EMBL" id="SDH01876.1"/>
    </source>
</evidence>
<evidence type="ECO:0000259" key="7">
    <source>
        <dbReference type="Pfam" id="PF00350"/>
    </source>
</evidence>
<dbReference type="OrthoDB" id="5477114at2"/>
<dbReference type="InterPro" id="IPR027417">
    <property type="entry name" value="P-loop_NTPase"/>
</dbReference>
<dbReference type="SUPFAM" id="SSF52540">
    <property type="entry name" value="P-loop containing nucleoside triphosphate hydrolases"/>
    <property type="match status" value="2"/>
</dbReference>
<feature type="domain" description="Dynamin N-terminal" evidence="7">
    <location>
        <begin position="68"/>
        <end position="221"/>
    </location>
</feature>
<evidence type="ECO:0000256" key="2">
    <source>
        <dbReference type="ARBA" id="ARBA00022741"/>
    </source>
</evidence>
<keyword evidence="4" id="KW-0342">GTP-binding</keyword>
<proteinExistence type="predicted"/>
<dbReference type="PANTHER" id="PTHR10465:SF0">
    <property type="entry name" value="SARCALUMENIN"/>
    <property type="match status" value="1"/>
</dbReference>
<dbReference type="GO" id="GO:0016020">
    <property type="term" value="C:membrane"/>
    <property type="evidence" value="ECO:0007669"/>
    <property type="project" value="UniProtKB-SubCell"/>
</dbReference>
<gene>
    <name evidence="8" type="ORF">SAMN05192534_101337</name>
</gene>
<dbReference type="PANTHER" id="PTHR10465">
    <property type="entry name" value="TRANSMEMBRANE GTPASE FZO1"/>
    <property type="match status" value="1"/>
</dbReference>
<dbReference type="InterPro" id="IPR045063">
    <property type="entry name" value="Dynamin_N"/>
</dbReference>
<protein>
    <submittedName>
        <fullName evidence="8">Small GTP-binding protein domain-containing protein</fullName>
    </submittedName>
</protein>
<keyword evidence="2" id="KW-0547">Nucleotide-binding</keyword>
<keyword evidence="3" id="KW-0378">Hydrolase</keyword>
<dbReference type="AlphaFoldDB" id="A0A1G7Z039"/>
<dbReference type="STRING" id="568899.SAMN05192534_101337"/>
<name>A0A1G7Z039_9BACI</name>
<sequence length="1237" mass="145946">MNNTDISPYLLSPSDRCHLFNESSFADEHINKLHHFIEKIALDYRHDDALKHIYALKEKSQTKRYTAAFCGHFSAGKSTLINLLIGDQVLPAHPIPTSANIVHFQRGKEATFSYQNESTGKKTYIPMSQWNKGWFTDASDMKEVYLTLPVEHLPNYFEILDTPGIDSTDANHKHLAESRLFEADTVFYVVDYQKVQSEENFAFLKQLNDSYIKPVLIVNQMDKHDEDEMPFNDFKEHITKSLKQYRIHLQNIFFLSAKQPALYKSDWNAFLKNLYPDSRQSVHDTVNQTCALRLYQQLEKTALMVYENIQPGPTTLEYMHRYRFLPLLKQTLQEKQASLENIFEWEHVIEKDIFASSDTIFKNAKLTPYHTRNLVRDYLESRQASFRLKGLFAKKKTTREKERRKQHLLDSLNQNVSNYIDVHLRQRLQDILASYGVHPKSFQKTLLSIHYHIDESLLRRAERRGALFTQEYVLTYSRFIIDEIRKQYKQLFINILPDIKHAVKNEQHREAAKRTEEIETIKQAITDWEHFNEEKHQFVHRINDVIATLKQYAKPLALPASFDTHTHSITKIWQNFINEEQEVDLSTFYHNKQNMQNNGLHVLKQTSIHQLQTAASMLPDSLSDIQSSLADKAVRLQQKNYRITLFGGFSAGKSSLANALLGEHFLPVAANPTTAAIHYIQAPDDTHSHREVNVTYKSKTDILEDMNDVLQQAEIILDDIEDWHTLVTEETEKKTAGTNETEKEQGNTKDNHPLYVLTDDERQTAEQYYQSYHQYADRINTTEHLRVKEYQRMTSREDLAVLIKEVNVYFDCPFTKEGYCLVDTPGIGSIYRRHSQIAFEEMKRADAIFFVCYYNHAFSKADREFLLQLGRTKDYFTYDKFFFLVNASDLAKDDHELRSVLDYVSDQLRRLHITSPRVLPVSGKKGLQAHENNHQQLWQLSGIEGFLKHFQQFAVDSLEQTIVKEGTTEIKQAISYLQQQVAHTKAEESERQAQYDRWKQELLELVDRLFHYDPHTEWQWIEQELEELLFYVKQRVFYRYYDEFKDLFHAARFDDNADFPLQLQRAVNHLIYFIFHEIAQEIRATIIRMEYFIKKQWGELQEDILAEVSTEIRGIFVKQQLPDFPEITIHEEIPVQSSTFPFIKEYSSYYAFFVEQKSKEMKERFEEHLRPYGEKVVDKHHQFLQDTYYVFFKEAWDHYRQHLTDSLMKTVTEWEHAADTATTAQLQQTIHKLQQLV</sequence>
<accession>A0A1G7Z039</accession>
<dbReference type="InterPro" id="IPR027094">
    <property type="entry name" value="Mitofusin_fam"/>
</dbReference>
<dbReference type="GO" id="GO:0003924">
    <property type="term" value="F:GTPase activity"/>
    <property type="evidence" value="ECO:0007669"/>
    <property type="project" value="InterPro"/>
</dbReference>
<dbReference type="Proteomes" id="UP000199163">
    <property type="component" value="Unassembled WGS sequence"/>
</dbReference>
<comment type="subcellular location">
    <subcellularLocation>
        <location evidence="1">Membrane</location>
    </subcellularLocation>
</comment>
<feature type="compositionally biased region" description="Basic and acidic residues" evidence="6">
    <location>
        <begin position="730"/>
        <end position="752"/>
    </location>
</feature>
<keyword evidence="9" id="KW-1185">Reference proteome</keyword>
<evidence type="ECO:0000256" key="1">
    <source>
        <dbReference type="ARBA" id="ARBA00004370"/>
    </source>
</evidence>
<dbReference type="GO" id="GO:0008053">
    <property type="term" value="P:mitochondrial fusion"/>
    <property type="evidence" value="ECO:0007669"/>
    <property type="project" value="TreeGrafter"/>
</dbReference>
<evidence type="ECO:0000256" key="3">
    <source>
        <dbReference type="ARBA" id="ARBA00022801"/>
    </source>
</evidence>
<evidence type="ECO:0000256" key="6">
    <source>
        <dbReference type="SAM" id="MobiDB-lite"/>
    </source>
</evidence>
<feature type="region of interest" description="Disordered" evidence="6">
    <location>
        <begin position="729"/>
        <end position="753"/>
    </location>
</feature>
<evidence type="ECO:0000256" key="5">
    <source>
        <dbReference type="ARBA" id="ARBA00023136"/>
    </source>
</evidence>
<dbReference type="RefSeq" id="WP_091270588.1">
    <property type="nucleotide sequence ID" value="NZ_FNDK01000001.1"/>
</dbReference>
<evidence type="ECO:0000256" key="4">
    <source>
        <dbReference type="ARBA" id="ARBA00023134"/>
    </source>
</evidence>
<organism evidence="8 9">
    <name type="scientific">Alteribacillus persepolensis</name>
    <dbReference type="NCBI Taxonomy" id="568899"/>
    <lineage>
        <taxon>Bacteria</taxon>
        <taxon>Bacillati</taxon>
        <taxon>Bacillota</taxon>
        <taxon>Bacilli</taxon>
        <taxon>Bacillales</taxon>
        <taxon>Bacillaceae</taxon>
        <taxon>Alteribacillus</taxon>
    </lineage>
</organism>
<dbReference type="CDD" id="cd00882">
    <property type="entry name" value="Ras_like_GTPase"/>
    <property type="match status" value="1"/>
</dbReference>
<dbReference type="Pfam" id="PF00350">
    <property type="entry name" value="Dynamin_N"/>
    <property type="match status" value="2"/>
</dbReference>
<dbReference type="CDD" id="cd09912">
    <property type="entry name" value="DLP_2"/>
    <property type="match status" value="1"/>
</dbReference>
<dbReference type="GO" id="GO:0005525">
    <property type="term" value="F:GTP binding"/>
    <property type="evidence" value="ECO:0007669"/>
    <property type="project" value="UniProtKB-KW"/>
</dbReference>
<dbReference type="Gene3D" id="3.40.50.300">
    <property type="entry name" value="P-loop containing nucleotide triphosphate hydrolases"/>
    <property type="match status" value="2"/>
</dbReference>
<dbReference type="EMBL" id="FNDK01000001">
    <property type="protein sequence ID" value="SDH01876.1"/>
    <property type="molecule type" value="Genomic_DNA"/>
</dbReference>
<evidence type="ECO:0000313" key="9">
    <source>
        <dbReference type="Proteomes" id="UP000199163"/>
    </source>
</evidence>
<feature type="domain" description="Dynamin N-terminal" evidence="7">
    <location>
        <begin position="643"/>
        <end position="874"/>
    </location>
</feature>
<reference evidence="8 9" key="1">
    <citation type="submission" date="2016-10" db="EMBL/GenBank/DDBJ databases">
        <authorList>
            <person name="de Groot N.N."/>
        </authorList>
    </citation>
    <scope>NUCLEOTIDE SEQUENCE [LARGE SCALE GENOMIC DNA]</scope>
    <source>
        <strain evidence="8 9">DSM 21632</strain>
    </source>
</reference>